<protein>
    <submittedName>
        <fullName evidence="2">Uncharacterized protein</fullName>
    </submittedName>
</protein>
<feature type="region of interest" description="Disordered" evidence="1">
    <location>
        <begin position="1"/>
        <end position="24"/>
    </location>
</feature>
<evidence type="ECO:0000256" key="1">
    <source>
        <dbReference type="SAM" id="MobiDB-lite"/>
    </source>
</evidence>
<organism evidence="2 3">
    <name type="scientific">Kineosporia succinea</name>
    <dbReference type="NCBI Taxonomy" id="84632"/>
    <lineage>
        <taxon>Bacteria</taxon>
        <taxon>Bacillati</taxon>
        <taxon>Actinomycetota</taxon>
        <taxon>Actinomycetes</taxon>
        <taxon>Kineosporiales</taxon>
        <taxon>Kineosporiaceae</taxon>
        <taxon>Kineosporia</taxon>
    </lineage>
</organism>
<proteinExistence type="predicted"/>
<sequence>MNGSTSQWNNAAAIAGHPEDRIKR</sequence>
<comment type="caution">
    <text evidence="2">The sequence shown here is derived from an EMBL/GenBank/DDBJ whole genome shotgun (WGS) entry which is preliminary data.</text>
</comment>
<evidence type="ECO:0000313" key="2">
    <source>
        <dbReference type="EMBL" id="MDP9828450.1"/>
    </source>
</evidence>
<reference evidence="2 3" key="1">
    <citation type="submission" date="2023-07" db="EMBL/GenBank/DDBJ databases">
        <title>Sequencing the genomes of 1000 actinobacteria strains.</title>
        <authorList>
            <person name="Klenk H.-P."/>
        </authorList>
    </citation>
    <scope>NUCLEOTIDE SEQUENCE [LARGE SCALE GENOMIC DNA]</scope>
    <source>
        <strain evidence="2 3">DSM 44388</strain>
    </source>
</reference>
<accession>A0ABT9P8G2</accession>
<name>A0ABT9P8G2_9ACTN</name>
<evidence type="ECO:0000313" key="3">
    <source>
        <dbReference type="Proteomes" id="UP001235712"/>
    </source>
</evidence>
<dbReference type="Proteomes" id="UP001235712">
    <property type="component" value="Unassembled WGS sequence"/>
</dbReference>
<keyword evidence="3" id="KW-1185">Reference proteome</keyword>
<gene>
    <name evidence="2" type="ORF">J2S57_004199</name>
</gene>
<dbReference type="EMBL" id="JAUSQZ010000001">
    <property type="protein sequence ID" value="MDP9828450.1"/>
    <property type="molecule type" value="Genomic_DNA"/>
</dbReference>
<feature type="compositionally biased region" description="Polar residues" evidence="1">
    <location>
        <begin position="1"/>
        <end position="10"/>
    </location>
</feature>